<name>A2SLB3_METPP</name>
<feature type="signal peptide" evidence="2">
    <location>
        <begin position="1"/>
        <end position="28"/>
    </location>
</feature>
<dbReference type="AlphaFoldDB" id="A2SLB3"/>
<sequence>MHAHASPWLRRALIGAVACLLAAGIGHAAPAAEARPSTVEQLAPGVYLHRGALEDWGPTNQGDVSNSGFVVGSRCVAVIDTGGSAPVGRRLLAAVRGVTSLPVCYVINTHAHPDHVLGNSVFAEAGRTAGQPAPEFVGHHRLPSALAVRGPFYLNALKRDFGPDFADGARIVPPTRRVDDTLELDLGGRRLSLRAWPTAHTDADLSVLDETSGTLFLGDLLFVDHTPVVDGRLKGWLAALSQLRGWQGITTVVPGHGAPSRAWPAALDAEQAYLTRLQSDVRAALKAGLTLPQAVARIAPDRPDWRLLDVFHARNVTAAYAELEWED</sequence>
<evidence type="ECO:0000313" key="5">
    <source>
        <dbReference type="Proteomes" id="UP000000366"/>
    </source>
</evidence>
<accession>A2SLB3</accession>
<dbReference type="Pfam" id="PF00753">
    <property type="entry name" value="Lactamase_B"/>
    <property type="match status" value="1"/>
</dbReference>
<dbReference type="HOGENOM" id="CLU_056342_0_0_4"/>
<evidence type="ECO:0000256" key="1">
    <source>
        <dbReference type="ARBA" id="ARBA00005250"/>
    </source>
</evidence>
<dbReference type="eggNOG" id="COG0491">
    <property type="taxonomic scope" value="Bacteria"/>
</dbReference>
<protein>
    <recommendedName>
        <fullName evidence="3">Metallo-beta-lactamase domain-containing protein</fullName>
    </recommendedName>
</protein>
<keyword evidence="2" id="KW-0732">Signal</keyword>
<dbReference type="InterPro" id="IPR001279">
    <property type="entry name" value="Metallo-B-lactamas"/>
</dbReference>
<dbReference type="EMBL" id="CP000555">
    <property type="protein sequence ID" value="ABM96352.1"/>
    <property type="molecule type" value="Genomic_DNA"/>
</dbReference>
<dbReference type="NCBIfam" id="TIGR04559">
    <property type="entry name" value="SoxH_rel_PQQ_2"/>
    <property type="match status" value="1"/>
</dbReference>
<dbReference type="PANTHER" id="PTHR42951:SF4">
    <property type="entry name" value="ACYL-COENZYME A THIOESTERASE MBLAC2"/>
    <property type="match status" value="1"/>
</dbReference>
<evidence type="ECO:0000256" key="2">
    <source>
        <dbReference type="SAM" id="SignalP"/>
    </source>
</evidence>
<dbReference type="GO" id="GO:0017001">
    <property type="term" value="P:antibiotic catabolic process"/>
    <property type="evidence" value="ECO:0007669"/>
    <property type="project" value="UniProtKB-ARBA"/>
</dbReference>
<gene>
    <name evidence="4" type="ordered locus">Mpe_A3399</name>
</gene>
<organism evidence="4 5">
    <name type="scientific">Methylibium petroleiphilum (strain ATCC BAA-1232 / LMG 22953 / PM1)</name>
    <dbReference type="NCBI Taxonomy" id="420662"/>
    <lineage>
        <taxon>Bacteria</taxon>
        <taxon>Pseudomonadati</taxon>
        <taxon>Pseudomonadota</taxon>
        <taxon>Betaproteobacteria</taxon>
        <taxon>Burkholderiales</taxon>
        <taxon>Sphaerotilaceae</taxon>
        <taxon>Methylibium</taxon>
    </lineage>
</organism>
<dbReference type="Gene3D" id="3.60.15.10">
    <property type="entry name" value="Ribonuclease Z/Hydroxyacylglutathione hydrolase-like"/>
    <property type="match status" value="1"/>
</dbReference>
<feature type="chain" id="PRO_5002645575" description="Metallo-beta-lactamase domain-containing protein" evidence="2">
    <location>
        <begin position="29"/>
        <end position="327"/>
    </location>
</feature>
<feature type="domain" description="Metallo-beta-lactamase" evidence="3">
    <location>
        <begin position="64"/>
        <end position="256"/>
    </location>
</feature>
<keyword evidence="5" id="KW-1185">Reference proteome</keyword>
<evidence type="ECO:0000259" key="3">
    <source>
        <dbReference type="SMART" id="SM00849"/>
    </source>
</evidence>
<dbReference type="KEGG" id="mpt:Mpe_A3399"/>
<dbReference type="PANTHER" id="PTHR42951">
    <property type="entry name" value="METALLO-BETA-LACTAMASE DOMAIN-CONTAINING"/>
    <property type="match status" value="1"/>
</dbReference>
<dbReference type="STRING" id="420662.Mpe_A3399"/>
<dbReference type="RefSeq" id="WP_011830973.1">
    <property type="nucleotide sequence ID" value="NC_008825.1"/>
</dbReference>
<dbReference type="InterPro" id="IPR036866">
    <property type="entry name" value="RibonucZ/Hydroxyglut_hydro"/>
</dbReference>
<reference evidence="4 5" key="1">
    <citation type="journal article" date="2007" name="J. Bacteriol.">
        <title>Whole-genome analysis of the methyl tert-butyl ether-degrading beta-proteobacterium Methylibium petroleiphilum PM1.</title>
        <authorList>
            <person name="Kane S.R."/>
            <person name="Chakicherla A.Y."/>
            <person name="Chain P.S.G."/>
            <person name="Schmidt R."/>
            <person name="Shin M.W."/>
            <person name="Legler T.C."/>
            <person name="Scow K.M."/>
            <person name="Larimer F.W."/>
            <person name="Lucas S.M."/>
            <person name="Richardson P.M."/>
            <person name="Hristova K.R."/>
        </authorList>
    </citation>
    <scope>NUCLEOTIDE SEQUENCE [LARGE SCALE GENOMIC DNA]</scope>
    <source>
        <strain evidence="5">ATCC BAA-1232 / LMG 22953 / PM1</strain>
    </source>
</reference>
<dbReference type="InterPro" id="IPR030829">
    <property type="entry name" value="SoxH-rel_PQQ_2"/>
</dbReference>
<comment type="similarity">
    <text evidence="1">Belongs to the metallo-beta-lactamase superfamily. Class-B beta-lactamase family.</text>
</comment>
<proteinExistence type="inferred from homology"/>
<dbReference type="SMART" id="SM00849">
    <property type="entry name" value="Lactamase_B"/>
    <property type="match status" value="1"/>
</dbReference>
<dbReference type="CDD" id="cd16282">
    <property type="entry name" value="metallo-hydrolase-like_MBL-fold"/>
    <property type="match status" value="1"/>
</dbReference>
<dbReference type="SUPFAM" id="SSF56281">
    <property type="entry name" value="Metallo-hydrolase/oxidoreductase"/>
    <property type="match status" value="1"/>
</dbReference>
<dbReference type="Proteomes" id="UP000000366">
    <property type="component" value="Chromosome"/>
</dbReference>
<dbReference type="InterPro" id="IPR050855">
    <property type="entry name" value="NDM-1-like"/>
</dbReference>
<evidence type="ECO:0000313" key="4">
    <source>
        <dbReference type="EMBL" id="ABM96352.1"/>
    </source>
</evidence>